<name>A0A649VD35_9CAUD</name>
<evidence type="ECO:0000313" key="1">
    <source>
        <dbReference type="EMBL" id="QGJ90124.1"/>
    </source>
</evidence>
<dbReference type="RefSeq" id="YP_009853837.1">
    <property type="nucleotide sequence ID" value="NC_048824.1"/>
</dbReference>
<dbReference type="Proteomes" id="UP000423609">
    <property type="component" value="Segment"/>
</dbReference>
<protein>
    <submittedName>
        <fullName evidence="1">Uncharacterized protein</fullName>
    </submittedName>
</protein>
<accession>A0A649VD35</accession>
<gene>
    <name evidence="1" type="primary">86</name>
    <name evidence="1" type="ORF">PBI_INDLULAMITHI_86</name>
</gene>
<proteinExistence type="predicted"/>
<reference evidence="1 2" key="1">
    <citation type="submission" date="2019-10" db="EMBL/GenBank/DDBJ databases">
        <authorList>
            <person name="Garlena R.A."/>
            <person name="Russell D.A."/>
            <person name="Pope W.H."/>
            <person name="Jacobs-Sera D."/>
            <person name="Hatfull G.F."/>
        </authorList>
    </citation>
    <scope>NUCLEOTIDE SEQUENCE [LARGE SCALE GENOMIC DNA]</scope>
</reference>
<dbReference type="GeneID" id="55624523"/>
<organism evidence="1 2">
    <name type="scientific">Mycobacterium phage Indlulamithi</name>
    <dbReference type="NCBI Taxonomy" id="2656582"/>
    <lineage>
        <taxon>Viruses</taxon>
        <taxon>Duplodnaviria</taxon>
        <taxon>Heunggongvirae</taxon>
        <taxon>Uroviricota</taxon>
        <taxon>Caudoviricetes</taxon>
        <taxon>Indlulamithivirus</taxon>
        <taxon>Indlulamithivirus indlulamithi</taxon>
    </lineage>
</organism>
<sequence>MLSTLASSLISLFSGGGMAWAYRDMVWRKKIANSCPHHYNEWEDVELHNHWAWEKSKKVSKTVPAMRRTCDFCGDVQVKVLES</sequence>
<evidence type="ECO:0000313" key="2">
    <source>
        <dbReference type="Proteomes" id="UP000423609"/>
    </source>
</evidence>
<dbReference type="KEGG" id="vg:55624523"/>
<keyword evidence="2" id="KW-1185">Reference proteome</keyword>
<dbReference type="EMBL" id="MN585993">
    <property type="protein sequence ID" value="QGJ90124.1"/>
    <property type="molecule type" value="Genomic_DNA"/>
</dbReference>